<accession>A0ABS6ECR2</accession>
<protein>
    <recommendedName>
        <fullName evidence="3">Ground-like protein</fullName>
    </recommendedName>
</protein>
<dbReference type="Proteomes" id="UP000726170">
    <property type="component" value="Unassembled WGS sequence"/>
</dbReference>
<keyword evidence="2" id="KW-1185">Reference proteome</keyword>
<gene>
    <name evidence="1" type="ORF">KQI86_00760</name>
</gene>
<evidence type="ECO:0000313" key="2">
    <source>
        <dbReference type="Proteomes" id="UP000726170"/>
    </source>
</evidence>
<evidence type="ECO:0008006" key="3">
    <source>
        <dbReference type="Google" id="ProtNLM"/>
    </source>
</evidence>
<comment type="caution">
    <text evidence="1">The sequence shown here is derived from an EMBL/GenBank/DDBJ whole genome shotgun (WGS) entry which is preliminary data.</text>
</comment>
<organism evidence="1 2">
    <name type="scientific">Clostridium mobile</name>
    <dbReference type="NCBI Taxonomy" id="2841512"/>
    <lineage>
        <taxon>Bacteria</taxon>
        <taxon>Bacillati</taxon>
        <taxon>Bacillota</taxon>
        <taxon>Clostridia</taxon>
        <taxon>Eubacteriales</taxon>
        <taxon>Clostridiaceae</taxon>
        <taxon>Clostridium</taxon>
    </lineage>
</organism>
<dbReference type="EMBL" id="JAHLQF010000001">
    <property type="protein sequence ID" value="MBU5482833.1"/>
    <property type="molecule type" value="Genomic_DNA"/>
</dbReference>
<sequence length="60" mass="6503">MGHKRRHCCKHDCCHKKCDCCCNSCSSRKCCDGFGGGSFFGGCNNGILPLIALALIFNKC</sequence>
<evidence type="ECO:0000313" key="1">
    <source>
        <dbReference type="EMBL" id="MBU5482833.1"/>
    </source>
</evidence>
<proteinExistence type="predicted"/>
<dbReference type="RefSeq" id="WP_216437249.1">
    <property type="nucleotide sequence ID" value="NZ_JAHLQF010000001.1"/>
</dbReference>
<name>A0ABS6ECR2_9CLOT</name>
<reference evidence="1 2" key="1">
    <citation type="submission" date="2021-06" db="EMBL/GenBank/DDBJ databases">
        <authorList>
            <person name="Sun Q."/>
            <person name="Li D."/>
        </authorList>
    </citation>
    <scope>NUCLEOTIDE SEQUENCE [LARGE SCALE GENOMIC DNA]</scope>
    <source>
        <strain evidence="1 2">MSJ-11</strain>
    </source>
</reference>